<accession>A0A8E2QY89</accession>
<organism evidence="2 3">
    <name type="scientific">Entomoplasma ellychniae</name>
    <dbReference type="NCBI Taxonomy" id="2114"/>
    <lineage>
        <taxon>Bacteria</taxon>
        <taxon>Bacillati</taxon>
        <taxon>Mycoplasmatota</taxon>
        <taxon>Mollicutes</taxon>
        <taxon>Entomoplasmatales</taxon>
        <taxon>Entomoplasmataceae</taxon>
        <taxon>Entomoplasma</taxon>
    </lineage>
</organism>
<dbReference type="AlphaFoldDB" id="A0A8E2QY89"/>
<protein>
    <submittedName>
        <fullName evidence="2">Uncharacterized protein</fullName>
    </submittedName>
</protein>
<sequence>MRKTIRLSILLLVVAIIYFGYSAWIDSVAIYNIGSVQVGSGTNWNSQMQEIWLKVSSEDQLKIIENLKSINSSFIIGSEGKITEVLSMGAMSDIKVIRMVIEYANKTEGVNFSLNGFMGANSLMKTLLDPFKMVLVGGVFALFIPLTKQLLFGTIIGMKSYMKNRQSNVLYNYQKSIGYVSDLKTKLEAGNYEEVKASYAAFSGLAFKPEFLNNMMDEICSALIKERDLTIFAEPAQIVQNSLTEMYEKERMRSINGRGDELFFDLKRGYEYCAKGSKYSIAYYKSQQQKADNSLGWKIYSLEIFKFNFFLAITFLPSFILSGLVGGLVTGLATNASPDVKTLAVAASFLIPWVLLTILVHALIIFRNPAYASMKKVLIRPALVYYGIYLLTFITISAGCVALARVGDISQPGTGGLIWEWFSALGYLVLSSSLIFYVLATLVDSFKTYKVLTPKLLIDGVILPLTAWIISTAVTFISLYGIQGNSWLVVEYGETIKSILVAINGVTLIGFWIYLSVSSFLINNLISPKVARELRKVFEAEALAMRKAAKVQKKAAKVAK</sequence>
<feature type="transmembrane region" description="Helical" evidence="1">
    <location>
        <begin position="133"/>
        <end position="156"/>
    </location>
</feature>
<feature type="transmembrane region" description="Helical" evidence="1">
    <location>
        <begin position="424"/>
        <end position="444"/>
    </location>
</feature>
<name>A0A8E2QY89_9MOLU</name>
<keyword evidence="1" id="KW-1133">Transmembrane helix</keyword>
<feature type="transmembrane region" description="Helical" evidence="1">
    <location>
        <begin position="7"/>
        <end position="25"/>
    </location>
</feature>
<feature type="transmembrane region" description="Helical" evidence="1">
    <location>
        <begin position="456"/>
        <end position="479"/>
    </location>
</feature>
<proteinExistence type="predicted"/>
<feature type="transmembrane region" description="Helical" evidence="1">
    <location>
        <begin position="345"/>
        <end position="366"/>
    </location>
</feature>
<keyword evidence="3" id="KW-1185">Reference proteome</keyword>
<evidence type="ECO:0000313" key="3">
    <source>
        <dbReference type="Proteomes" id="UP000239010"/>
    </source>
</evidence>
<keyword evidence="1" id="KW-0812">Transmembrane</keyword>
<evidence type="ECO:0000256" key="1">
    <source>
        <dbReference type="SAM" id="Phobius"/>
    </source>
</evidence>
<reference evidence="2 3" key="1">
    <citation type="submission" date="2017-11" db="EMBL/GenBank/DDBJ databases">
        <title>Genome sequence of Entomoplasma ellychniae ELCN-1 (ATCC 43707).</title>
        <authorList>
            <person name="Lo W.-S."/>
            <person name="Gasparich G.E."/>
            <person name="Kuo C.-H."/>
        </authorList>
    </citation>
    <scope>NUCLEOTIDE SEQUENCE [LARGE SCALE GENOMIC DNA]</scope>
    <source>
        <strain evidence="2 3">ELCN-1</strain>
    </source>
</reference>
<dbReference type="RefSeq" id="WP_104205554.1">
    <property type="nucleotide sequence ID" value="NZ_PHND01000001.1"/>
</dbReference>
<comment type="caution">
    <text evidence="2">The sequence shown here is derived from an EMBL/GenBank/DDBJ whole genome shotgun (WGS) entry which is preliminary data.</text>
</comment>
<gene>
    <name evidence="2" type="ORF">EELLY_v1c00780</name>
</gene>
<feature type="transmembrane region" description="Helical" evidence="1">
    <location>
        <begin position="499"/>
        <end position="526"/>
    </location>
</feature>
<keyword evidence="1" id="KW-0472">Membrane</keyword>
<dbReference type="EMBL" id="PHND01000001">
    <property type="protein sequence ID" value="PPE04403.1"/>
    <property type="molecule type" value="Genomic_DNA"/>
</dbReference>
<dbReference type="Proteomes" id="UP000239010">
    <property type="component" value="Unassembled WGS sequence"/>
</dbReference>
<feature type="transmembrane region" description="Helical" evidence="1">
    <location>
        <begin position="378"/>
        <end position="404"/>
    </location>
</feature>
<evidence type="ECO:0000313" key="2">
    <source>
        <dbReference type="EMBL" id="PPE04403.1"/>
    </source>
</evidence>
<feature type="transmembrane region" description="Helical" evidence="1">
    <location>
        <begin position="307"/>
        <end position="333"/>
    </location>
</feature>